<feature type="transmembrane region" description="Helical" evidence="1">
    <location>
        <begin position="195"/>
        <end position="215"/>
    </location>
</feature>
<sequence length="217" mass="22638">MARRERLHPLDVSPLARLIVSLVVGALVGVVVATLVPTESGVGAVLTGWAATCIVFVLAVWLAVAPMGPEDTQTHATREEPTRRGASLVVLVGSLGSLAGVIALLSGTGGRKALEVVAVIVSVIGSWAAVHTIFALRYARLYYSDAVGGIDFHQDGNPQYTDFAYVAMTVGATFAIADTDLESSVMRRTALWHSLLSFGLGTVVIGLTVNIVAGLSQ</sequence>
<feature type="transmembrane region" description="Helical" evidence="1">
    <location>
        <begin position="42"/>
        <end position="64"/>
    </location>
</feature>
<gene>
    <name evidence="2" type="ORF">QRT04_06730</name>
</gene>
<name>A0ABT7SEK6_9CELL</name>
<dbReference type="InterPro" id="IPR009781">
    <property type="entry name" value="DUF1345"/>
</dbReference>
<feature type="transmembrane region" description="Helical" evidence="1">
    <location>
        <begin position="85"/>
        <end position="105"/>
    </location>
</feature>
<keyword evidence="1" id="KW-1133">Transmembrane helix</keyword>
<keyword evidence="1" id="KW-0812">Transmembrane</keyword>
<dbReference type="RefSeq" id="WP_289454390.1">
    <property type="nucleotide sequence ID" value="NZ_JAUCGQ010000001.1"/>
</dbReference>
<proteinExistence type="predicted"/>
<comment type="caution">
    <text evidence="2">The sequence shown here is derived from an EMBL/GenBank/DDBJ whole genome shotgun (WGS) entry which is preliminary data.</text>
</comment>
<evidence type="ECO:0000256" key="1">
    <source>
        <dbReference type="SAM" id="Phobius"/>
    </source>
</evidence>
<keyword evidence="3" id="KW-1185">Reference proteome</keyword>
<dbReference type="EMBL" id="JAUCGQ010000001">
    <property type="protein sequence ID" value="MDM7854619.1"/>
    <property type="molecule type" value="Genomic_DNA"/>
</dbReference>
<feature type="transmembrane region" description="Helical" evidence="1">
    <location>
        <begin position="117"/>
        <end position="136"/>
    </location>
</feature>
<feature type="transmembrane region" description="Helical" evidence="1">
    <location>
        <begin position="12"/>
        <end position="36"/>
    </location>
</feature>
<protein>
    <submittedName>
        <fullName evidence="2">DUF1345 domain-containing protein</fullName>
    </submittedName>
</protein>
<dbReference type="Proteomes" id="UP001529338">
    <property type="component" value="Unassembled WGS sequence"/>
</dbReference>
<accession>A0ABT7SEK6</accession>
<evidence type="ECO:0000313" key="2">
    <source>
        <dbReference type="EMBL" id="MDM7854619.1"/>
    </source>
</evidence>
<evidence type="ECO:0000313" key="3">
    <source>
        <dbReference type="Proteomes" id="UP001529338"/>
    </source>
</evidence>
<reference evidence="2 3" key="1">
    <citation type="submission" date="2023-06" db="EMBL/GenBank/DDBJ databases">
        <title>Cellulomonas sp. MW4 Whole genome sequence.</title>
        <authorList>
            <person name="Park S."/>
        </authorList>
    </citation>
    <scope>NUCLEOTIDE SEQUENCE [LARGE SCALE GENOMIC DNA]</scope>
    <source>
        <strain evidence="2 3">MW4</strain>
    </source>
</reference>
<dbReference type="Pfam" id="PF07077">
    <property type="entry name" value="DUF1345"/>
    <property type="match status" value="1"/>
</dbReference>
<keyword evidence="1" id="KW-0472">Membrane</keyword>
<organism evidence="2 3">
    <name type="scientific">Cellulomonas alba</name>
    <dbReference type="NCBI Taxonomy" id="3053467"/>
    <lineage>
        <taxon>Bacteria</taxon>
        <taxon>Bacillati</taxon>
        <taxon>Actinomycetota</taxon>
        <taxon>Actinomycetes</taxon>
        <taxon>Micrococcales</taxon>
        <taxon>Cellulomonadaceae</taxon>
        <taxon>Cellulomonas</taxon>
    </lineage>
</organism>